<keyword evidence="2" id="KW-1185">Reference proteome</keyword>
<protein>
    <submittedName>
        <fullName evidence="1">Uncharacterized protein</fullName>
    </submittedName>
</protein>
<dbReference type="AlphaFoldDB" id="A0A9Q8YZR8"/>
<dbReference type="OrthoDB" id="4708870at2759"/>
<name>A0A9Q8YZR8_CURCL</name>
<proteinExistence type="predicted"/>
<reference evidence="1" key="1">
    <citation type="submission" date="2021-12" db="EMBL/GenBank/DDBJ databases">
        <title>Curvularia clavata genome.</title>
        <authorList>
            <person name="Cao Y."/>
        </authorList>
    </citation>
    <scope>NUCLEOTIDE SEQUENCE</scope>
    <source>
        <strain evidence="1">Yc1106</strain>
    </source>
</reference>
<sequence>MGGLAFADVSTESGHPILVPRLSPELYKTLCVQYQYILETIFQRVVIPRDAPAKVDYGDIDYLVDGLRPPLTGNDIWEVIRESFKADALILRGGSASFAVPHPEAAGAHVQVDVELSVGHGTPQSAELFEWTRFMKGDSDLMQILGISHRPLGLVCNDQGLHARVSEIEPYNKRKSLLFLTRDPEEVMGFYGLDTAKYRAGFTDQEDLFDWASSGRFFSQGTFESRTEKHNDRARQMKRPMYRRFVEEYMPSHPDKGTCKVWTRQEVLCEAIEVFGKQADYDLMMEEHHLKTAEEELWKEVKAAVPVQSNSLALILKGLRRWVAFEDGRPLITSEPNLEEPLVWSKSVSADTKDAVLAWVHDNWQQVKALEKARASASKAAAANVRAVGSAVRNEDGKALNESV</sequence>
<evidence type="ECO:0000313" key="1">
    <source>
        <dbReference type="EMBL" id="USP72962.1"/>
    </source>
</evidence>
<dbReference type="VEuPathDB" id="FungiDB:yc1106_00236"/>
<gene>
    <name evidence="1" type="ORF">yc1106_00236</name>
</gene>
<accession>A0A9Q8YZR8</accession>
<dbReference type="EMBL" id="CP089274">
    <property type="protein sequence ID" value="USP72962.1"/>
    <property type="molecule type" value="Genomic_DNA"/>
</dbReference>
<organism evidence="1 2">
    <name type="scientific">Curvularia clavata</name>
    <dbReference type="NCBI Taxonomy" id="95742"/>
    <lineage>
        <taxon>Eukaryota</taxon>
        <taxon>Fungi</taxon>
        <taxon>Dikarya</taxon>
        <taxon>Ascomycota</taxon>
        <taxon>Pezizomycotina</taxon>
        <taxon>Dothideomycetes</taxon>
        <taxon>Pleosporomycetidae</taxon>
        <taxon>Pleosporales</taxon>
        <taxon>Pleosporineae</taxon>
        <taxon>Pleosporaceae</taxon>
        <taxon>Curvularia</taxon>
    </lineage>
</organism>
<dbReference type="Proteomes" id="UP001056012">
    <property type="component" value="Chromosome 1"/>
</dbReference>
<evidence type="ECO:0000313" key="2">
    <source>
        <dbReference type="Proteomes" id="UP001056012"/>
    </source>
</evidence>